<keyword evidence="3" id="KW-1185">Reference proteome</keyword>
<name>A0A8H6Y8K7_9AGAR</name>
<evidence type="ECO:0000256" key="1">
    <source>
        <dbReference type="SAM" id="Phobius"/>
    </source>
</evidence>
<feature type="transmembrane region" description="Helical" evidence="1">
    <location>
        <begin position="16"/>
        <end position="34"/>
    </location>
</feature>
<evidence type="ECO:0000313" key="2">
    <source>
        <dbReference type="EMBL" id="KAF7354151.1"/>
    </source>
</evidence>
<feature type="transmembrane region" description="Helical" evidence="1">
    <location>
        <begin position="77"/>
        <end position="103"/>
    </location>
</feature>
<keyword evidence="1" id="KW-1133">Transmembrane helix</keyword>
<proteinExistence type="predicted"/>
<reference evidence="2" key="1">
    <citation type="submission" date="2020-05" db="EMBL/GenBank/DDBJ databases">
        <title>Mycena genomes resolve the evolution of fungal bioluminescence.</title>
        <authorList>
            <person name="Tsai I.J."/>
        </authorList>
    </citation>
    <scope>NUCLEOTIDE SEQUENCE</scope>
    <source>
        <strain evidence="2">CCC161011</strain>
    </source>
</reference>
<dbReference type="PANTHER" id="PTHR33048:SF47">
    <property type="entry name" value="INTEGRAL MEMBRANE PROTEIN-RELATED"/>
    <property type="match status" value="1"/>
</dbReference>
<keyword evidence="1" id="KW-0472">Membrane</keyword>
<dbReference type="InterPro" id="IPR052337">
    <property type="entry name" value="SAT4-like"/>
</dbReference>
<evidence type="ECO:0008006" key="4">
    <source>
        <dbReference type="Google" id="ProtNLM"/>
    </source>
</evidence>
<feature type="transmembrane region" description="Helical" evidence="1">
    <location>
        <begin position="115"/>
        <end position="136"/>
    </location>
</feature>
<organism evidence="2 3">
    <name type="scientific">Mycena venus</name>
    <dbReference type="NCBI Taxonomy" id="2733690"/>
    <lineage>
        <taxon>Eukaryota</taxon>
        <taxon>Fungi</taxon>
        <taxon>Dikarya</taxon>
        <taxon>Basidiomycota</taxon>
        <taxon>Agaricomycotina</taxon>
        <taxon>Agaricomycetes</taxon>
        <taxon>Agaricomycetidae</taxon>
        <taxon>Agaricales</taxon>
        <taxon>Marasmiineae</taxon>
        <taxon>Mycenaceae</taxon>
        <taxon>Mycena</taxon>
    </lineage>
</organism>
<feature type="transmembrane region" description="Helical" evidence="1">
    <location>
        <begin position="226"/>
        <end position="251"/>
    </location>
</feature>
<dbReference type="Proteomes" id="UP000620124">
    <property type="component" value="Unassembled WGS sequence"/>
</dbReference>
<comment type="caution">
    <text evidence="2">The sequence shown here is derived from an EMBL/GenBank/DDBJ whole genome shotgun (WGS) entry which is preliminary data.</text>
</comment>
<feature type="transmembrane region" description="Helical" evidence="1">
    <location>
        <begin position="46"/>
        <end position="65"/>
    </location>
</feature>
<keyword evidence="1" id="KW-0812">Transmembrane</keyword>
<dbReference type="OrthoDB" id="444631at2759"/>
<feature type="transmembrane region" description="Helical" evidence="1">
    <location>
        <begin position="156"/>
        <end position="180"/>
    </location>
</feature>
<feature type="transmembrane region" description="Helical" evidence="1">
    <location>
        <begin position="192"/>
        <end position="214"/>
    </location>
</feature>
<gene>
    <name evidence="2" type="ORF">MVEN_01102600</name>
</gene>
<protein>
    <recommendedName>
        <fullName evidence="4">Integral membrane protein</fullName>
    </recommendedName>
</protein>
<dbReference type="EMBL" id="JACAZI010000008">
    <property type="protein sequence ID" value="KAF7354151.1"/>
    <property type="molecule type" value="Genomic_DNA"/>
</dbReference>
<evidence type="ECO:0000313" key="3">
    <source>
        <dbReference type="Proteomes" id="UP000620124"/>
    </source>
</evidence>
<sequence>MDVEINANDTVTRLKITSATCSFLAVGATVYRLYKRRRRLWADDIWALFASLALVIQVVAVFLHIPPPNDLSYTMRIAVYYLTATTFYSIVWASRLSILFSIIRIDPSAVRRRRLFCAAVMFFMTALLLLAQLFWVCESRFAWKHLPNPQCGLPQQVAIFQFVTDVLSDAVLLFAPWLLFRTLADKSLGHKLTIIFSICVVTTIASLTHASFILKDDDLRIPFSGIIEVIGCLSLIVANIPVIITTTIDIVGQPPHGETARFSTIFWLGNAETTGTMGLQAIGEETTGDMSSESWSSSKKVVVVSVESHPHDTPA</sequence>
<dbReference type="PANTHER" id="PTHR33048">
    <property type="entry name" value="PTH11-LIKE INTEGRAL MEMBRANE PROTEIN (AFU_ORTHOLOGUE AFUA_5G11245)"/>
    <property type="match status" value="1"/>
</dbReference>
<dbReference type="AlphaFoldDB" id="A0A8H6Y8K7"/>
<accession>A0A8H6Y8K7</accession>